<dbReference type="InterPro" id="IPR023485">
    <property type="entry name" value="Ptyr_pPase"/>
</dbReference>
<organism evidence="2 3">
    <name type="scientific">Microbacterium testaceum (strain StLB037)</name>
    <dbReference type="NCBI Taxonomy" id="979556"/>
    <lineage>
        <taxon>Bacteria</taxon>
        <taxon>Bacillati</taxon>
        <taxon>Actinomycetota</taxon>
        <taxon>Actinomycetes</taxon>
        <taxon>Micrococcales</taxon>
        <taxon>Microbacteriaceae</taxon>
        <taxon>Microbacterium</taxon>
    </lineage>
</organism>
<dbReference type="EMBL" id="AP012052">
    <property type="protein sequence ID" value="BAJ73894.1"/>
    <property type="molecule type" value="Genomic_DNA"/>
</dbReference>
<dbReference type="InterPro" id="IPR050438">
    <property type="entry name" value="LMW_PTPase"/>
</dbReference>
<dbReference type="HOGENOM" id="CLU_071415_1_0_11"/>
<evidence type="ECO:0000313" key="3">
    <source>
        <dbReference type="Proteomes" id="UP000008975"/>
    </source>
</evidence>
<dbReference type="Gene3D" id="3.40.50.2300">
    <property type="match status" value="1"/>
</dbReference>
<proteinExistence type="predicted"/>
<evidence type="ECO:0000259" key="1">
    <source>
        <dbReference type="SMART" id="SM00226"/>
    </source>
</evidence>
<reference key="2">
    <citation type="submission" date="2011-02" db="EMBL/GenBank/DDBJ databases">
        <title>Genome sequence of Microbacterium testaceum StLB037.</title>
        <authorList>
            <person name="Morohoshi T."/>
            <person name="Wang W.Z."/>
            <person name="Someya N."/>
            <person name="Ikeda T."/>
        </authorList>
    </citation>
    <scope>NUCLEOTIDE SEQUENCE</scope>
    <source>
        <strain>StLB037</strain>
    </source>
</reference>
<dbReference type="OrthoDB" id="9784339at2"/>
<dbReference type="KEGG" id="mts:MTES_0930"/>
<dbReference type="PANTHER" id="PTHR11717">
    <property type="entry name" value="LOW MOLECULAR WEIGHT PROTEIN TYROSINE PHOSPHATASE"/>
    <property type="match status" value="1"/>
</dbReference>
<dbReference type="PANTHER" id="PTHR11717:SF31">
    <property type="entry name" value="LOW MOLECULAR WEIGHT PROTEIN-TYROSINE-PHOSPHATASE ETP-RELATED"/>
    <property type="match status" value="1"/>
</dbReference>
<evidence type="ECO:0000313" key="2">
    <source>
        <dbReference type="EMBL" id="BAJ73894.1"/>
    </source>
</evidence>
<gene>
    <name evidence="2" type="ordered locus">MTES_0930</name>
</gene>
<protein>
    <submittedName>
        <fullName evidence="2">Protein-tyrosine-phosphatase</fullName>
    </submittedName>
</protein>
<dbReference type="eggNOG" id="COG0394">
    <property type="taxonomic scope" value="Bacteria"/>
</dbReference>
<dbReference type="GO" id="GO:0004725">
    <property type="term" value="F:protein tyrosine phosphatase activity"/>
    <property type="evidence" value="ECO:0007669"/>
    <property type="project" value="TreeGrafter"/>
</dbReference>
<dbReference type="InterPro" id="IPR036196">
    <property type="entry name" value="Ptyr_pPase_sf"/>
</dbReference>
<feature type="domain" description="Phosphotyrosine protein phosphatase I" evidence="1">
    <location>
        <begin position="3"/>
        <end position="193"/>
    </location>
</feature>
<dbReference type="AlphaFoldDB" id="E8NF40"/>
<dbReference type="Proteomes" id="UP000008975">
    <property type="component" value="Chromosome"/>
</dbReference>
<accession>E8NF40</accession>
<sequence length="201" mass="21291">MTFSILSVCTGNVCRSPVAELSLARALAPFTDVVVQSAGVGALVGRGVPEPAQRLAATLEIDAAQHVARQIDESMIRQASLIVAMAREHRRYVVETLPAAMRRAFTLRELARIAEAVDDRLPAAIAQAGATTAQDGMAAAVALAASLRGTVPPPAAPEEFDVIDPFRQSDEVYQRSFDELIPAAERVAAYLARAARLATSA</sequence>
<dbReference type="SUPFAM" id="SSF52788">
    <property type="entry name" value="Phosphotyrosine protein phosphatases I"/>
    <property type="match status" value="1"/>
</dbReference>
<dbReference type="Pfam" id="PF01451">
    <property type="entry name" value="LMWPc"/>
    <property type="match status" value="1"/>
</dbReference>
<dbReference type="STRING" id="979556.MTES_0930"/>
<dbReference type="SMART" id="SM00226">
    <property type="entry name" value="LMWPc"/>
    <property type="match status" value="1"/>
</dbReference>
<dbReference type="RefSeq" id="WP_013584021.1">
    <property type="nucleotide sequence ID" value="NC_015125.1"/>
</dbReference>
<name>E8NF40_MICTS</name>
<reference evidence="2 3" key="1">
    <citation type="journal article" date="2011" name="J. Bacteriol.">
        <title>Genome sequence of Microbacterium testaceum StLB037, an N-acylhomoserine lactone-degrading bacterium isolated from potato leaves.</title>
        <authorList>
            <person name="Morohoshi T."/>
            <person name="Wang W.-Z."/>
            <person name="Someya N."/>
            <person name="Ikeda T."/>
        </authorList>
    </citation>
    <scope>NUCLEOTIDE SEQUENCE [LARGE SCALE GENOMIC DNA]</scope>
    <source>
        <strain evidence="2 3">StLB037</strain>
    </source>
</reference>